<keyword evidence="8 12" id="KW-1133">Transmembrane helix</keyword>
<keyword evidence="2" id="KW-0813">Transport</keyword>
<dbReference type="InterPro" id="IPR011527">
    <property type="entry name" value="ABC1_TM_dom"/>
</dbReference>
<dbReference type="Gene3D" id="3.40.50.300">
    <property type="entry name" value="P-loop containing nucleotide triphosphate hydrolases"/>
    <property type="match status" value="1"/>
</dbReference>
<evidence type="ECO:0000256" key="2">
    <source>
        <dbReference type="ARBA" id="ARBA00022448"/>
    </source>
</evidence>
<dbReference type="PROSITE" id="PS50893">
    <property type="entry name" value="ABC_TRANSPORTER_2"/>
    <property type="match status" value="1"/>
</dbReference>
<protein>
    <submittedName>
        <fullName evidence="15">Multidrug ABC transporter permease</fullName>
    </submittedName>
</protein>
<organism evidence="15 16">
    <name type="scientific">Amycolatopsis lurida NRRL 2430</name>
    <dbReference type="NCBI Taxonomy" id="1460371"/>
    <lineage>
        <taxon>Bacteria</taxon>
        <taxon>Bacillati</taxon>
        <taxon>Actinomycetota</taxon>
        <taxon>Actinomycetes</taxon>
        <taxon>Pseudonocardiales</taxon>
        <taxon>Pseudonocardiaceae</taxon>
        <taxon>Amycolatopsis</taxon>
    </lineage>
</organism>
<keyword evidence="9 12" id="KW-0472">Membrane</keyword>
<dbReference type="SUPFAM" id="SSF52540">
    <property type="entry name" value="P-loop containing nucleoside triphosphate hydrolases"/>
    <property type="match status" value="1"/>
</dbReference>
<feature type="transmembrane region" description="Helical" evidence="12">
    <location>
        <begin position="207"/>
        <end position="231"/>
    </location>
</feature>
<evidence type="ECO:0000259" key="14">
    <source>
        <dbReference type="PROSITE" id="PS50929"/>
    </source>
</evidence>
<feature type="domain" description="ABC transporter" evidence="13">
    <location>
        <begin position="398"/>
        <end position="638"/>
    </location>
</feature>
<dbReference type="RefSeq" id="WP_091599932.1">
    <property type="nucleotide sequence ID" value="NZ_JFBM01000020.1"/>
</dbReference>
<evidence type="ECO:0000256" key="4">
    <source>
        <dbReference type="ARBA" id="ARBA00022519"/>
    </source>
</evidence>
<keyword evidence="4" id="KW-0997">Cell inner membrane</keyword>
<dbReference type="GO" id="GO:0005886">
    <property type="term" value="C:plasma membrane"/>
    <property type="evidence" value="ECO:0007669"/>
    <property type="project" value="UniProtKB-SubCell"/>
</dbReference>
<dbReference type="PANTHER" id="PTHR43394:SF1">
    <property type="entry name" value="ATP-BINDING CASSETTE SUB-FAMILY B MEMBER 10, MITOCHONDRIAL"/>
    <property type="match status" value="1"/>
</dbReference>
<dbReference type="InterPro" id="IPR027417">
    <property type="entry name" value="P-loop_NTPase"/>
</dbReference>
<dbReference type="GO" id="GO:0016887">
    <property type="term" value="F:ATP hydrolysis activity"/>
    <property type="evidence" value="ECO:0007669"/>
    <property type="project" value="InterPro"/>
</dbReference>
<comment type="similarity">
    <text evidence="10">Belongs to the ABC transporter superfamily. Siderophore-Fe(3+) uptake transporter (SIUT) (TC 3.A.1.21) family.</text>
</comment>
<feature type="region of interest" description="Disordered" evidence="11">
    <location>
        <begin position="1"/>
        <end position="34"/>
    </location>
</feature>
<dbReference type="FunFam" id="3.40.50.300:FF:000221">
    <property type="entry name" value="Multidrug ABC transporter ATP-binding protein"/>
    <property type="match status" value="1"/>
</dbReference>
<gene>
    <name evidence="15" type="ORF">BB31_22130</name>
</gene>
<evidence type="ECO:0000256" key="10">
    <source>
        <dbReference type="ARBA" id="ARBA00023455"/>
    </source>
</evidence>
<dbReference type="SMART" id="SM00382">
    <property type="entry name" value="AAA"/>
    <property type="match status" value="1"/>
</dbReference>
<evidence type="ECO:0000256" key="6">
    <source>
        <dbReference type="ARBA" id="ARBA00022741"/>
    </source>
</evidence>
<dbReference type="Pfam" id="PF00664">
    <property type="entry name" value="ABC_membrane"/>
    <property type="match status" value="1"/>
</dbReference>
<evidence type="ECO:0000256" key="9">
    <source>
        <dbReference type="ARBA" id="ARBA00023136"/>
    </source>
</evidence>
<dbReference type="AlphaFoldDB" id="A0A2P2FQP3"/>
<reference evidence="15 16" key="1">
    <citation type="journal article" date="2014" name="Genome Announc.">
        <title>Draft Genome Sequence of Amycolatopsis lurida NRRL 2430, Producer of the Glycopeptide Family Antibiotic Ristocetin.</title>
        <authorList>
            <person name="Kwun M.J."/>
            <person name="Hong H.J."/>
        </authorList>
    </citation>
    <scope>NUCLEOTIDE SEQUENCE [LARGE SCALE GENOMIC DNA]</scope>
    <source>
        <strain evidence="15 16">NRRL 2430</strain>
    </source>
</reference>
<sequence>MELFMARGGRRRRPPSTVPDSGLTGPVDIPEPEPEALPKDLKSRLNRMWVNVAGTVRGLPKVAKLTWQASPVLTIVITLVTLLSGLLPTATAYVAKLLIDSVVAAIQGHGTKSAIVGVALFQFGILVLTAISQALTTYGQSLLQERMTLTIRHQVMDHASKLHLSYFEGSASYDMLRQAAQEAPTRPLSMMNSALGLLRTSITFGSMIALLVSISPLLALVALVAPIPAFISQSKYGARAFWLTVMMSPLKRRMDYLSSLVTTDTYAKETKLFGLGPYFVDRFQRLGQVFYDRQRTLTRKRSVSSTSWGLLSTAAGSAIALYIALEAVGGRLTLGDLALYTAAAASVQTSVQGLFTAFSGMYENNLYLDTLYRFLGTKPEIVAPPEPRPLPSTVEGHIRFEEVSFTYPGAADPALDGVSFEIRPGETVAVVGRNGAGKSTLFKLLCRLYDPTGGRILLDDVDIREYDPVELRRRISAMFQDYVTYQGTAAENIGLGDLTHLVDRERIETSAKRAGADERIERLPSGYDTPLGRWFDQGVSLSGGEWQKIALSRAFLREAPILILDEPTSALDARAEHDLFSRLRELSEGRTTLYISHRFSTVRQAERILLLEHGKVAEYGTHDELMAAKAGYAELFTLQAAAYLDEA</sequence>
<evidence type="ECO:0000256" key="7">
    <source>
        <dbReference type="ARBA" id="ARBA00022840"/>
    </source>
</evidence>
<dbReference type="PANTHER" id="PTHR43394">
    <property type="entry name" value="ATP-DEPENDENT PERMEASE MDL1, MITOCHONDRIAL"/>
    <property type="match status" value="1"/>
</dbReference>
<dbReference type="GO" id="GO:0005524">
    <property type="term" value="F:ATP binding"/>
    <property type="evidence" value="ECO:0007669"/>
    <property type="project" value="UniProtKB-KW"/>
</dbReference>
<feature type="domain" description="ABC transmembrane type-1" evidence="14">
    <location>
        <begin position="75"/>
        <end position="363"/>
    </location>
</feature>
<name>A0A2P2FQP3_AMYLU</name>
<evidence type="ECO:0000259" key="13">
    <source>
        <dbReference type="PROSITE" id="PS50893"/>
    </source>
</evidence>
<evidence type="ECO:0000256" key="8">
    <source>
        <dbReference type="ARBA" id="ARBA00022989"/>
    </source>
</evidence>
<evidence type="ECO:0000313" key="15">
    <source>
        <dbReference type="EMBL" id="KFU79038.1"/>
    </source>
</evidence>
<comment type="caution">
    <text evidence="15">The sequence shown here is derived from an EMBL/GenBank/DDBJ whole genome shotgun (WGS) entry which is preliminary data.</text>
</comment>
<dbReference type="GO" id="GO:0015421">
    <property type="term" value="F:ABC-type oligopeptide transporter activity"/>
    <property type="evidence" value="ECO:0007669"/>
    <property type="project" value="TreeGrafter"/>
</dbReference>
<evidence type="ECO:0000256" key="5">
    <source>
        <dbReference type="ARBA" id="ARBA00022692"/>
    </source>
</evidence>
<evidence type="ECO:0000256" key="1">
    <source>
        <dbReference type="ARBA" id="ARBA00004429"/>
    </source>
</evidence>
<evidence type="ECO:0000256" key="11">
    <source>
        <dbReference type="SAM" id="MobiDB-lite"/>
    </source>
</evidence>
<dbReference type="InterPro" id="IPR003439">
    <property type="entry name" value="ABC_transporter-like_ATP-bd"/>
</dbReference>
<accession>A0A2P2FQP3</accession>
<dbReference type="InterPro" id="IPR017871">
    <property type="entry name" value="ABC_transporter-like_CS"/>
</dbReference>
<dbReference type="EMBL" id="JFBM01000020">
    <property type="protein sequence ID" value="KFU79038.1"/>
    <property type="molecule type" value="Genomic_DNA"/>
</dbReference>
<evidence type="ECO:0000256" key="3">
    <source>
        <dbReference type="ARBA" id="ARBA00022475"/>
    </source>
</evidence>
<dbReference type="InterPro" id="IPR003593">
    <property type="entry name" value="AAA+_ATPase"/>
</dbReference>
<feature type="transmembrane region" description="Helical" evidence="12">
    <location>
        <begin position="114"/>
        <end position="135"/>
    </location>
</feature>
<evidence type="ECO:0000313" key="16">
    <source>
        <dbReference type="Proteomes" id="UP000256220"/>
    </source>
</evidence>
<dbReference type="CDD" id="cd07346">
    <property type="entry name" value="ABC_6TM_exporters"/>
    <property type="match status" value="1"/>
</dbReference>
<dbReference type="PROSITE" id="PS50929">
    <property type="entry name" value="ABC_TM1F"/>
    <property type="match status" value="1"/>
</dbReference>
<keyword evidence="16" id="KW-1185">Reference proteome</keyword>
<dbReference type="Proteomes" id="UP000256220">
    <property type="component" value="Unassembled WGS sequence"/>
</dbReference>
<dbReference type="InterPro" id="IPR039421">
    <property type="entry name" value="Type_1_exporter"/>
</dbReference>
<dbReference type="Pfam" id="PF00005">
    <property type="entry name" value="ABC_tran"/>
    <property type="match status" value="1"/>
</dbReference>
<feature type="transmembrane region" description="Helical" evidence="12">
    <location>
        <begin position="72"/>
        <end position="94"/>
    </location>
</feature>
<proteinExistence type="inferred from homology"/>
<comment type="subcellular location">
    <subcellularLocation>
        <location evidence="1">Cell inner membrane</location>
        <topology evidence="1">Multi-pass membrane protein</topology>
    </subcellularLocation>
</comment>
<dbReference type="InterPro" id="IPR036640">
    <property type="entry name" value="ABC1_TM_sf"/>
</dbReference>
<dbReference type="PROSITE" id="PS00211">
    <property type="entry name" value="ABC_TRANSPORTER_1"/>
    <property type="match status" value="1"/>
</dbReference>
<dbReference type="Gene3D" id="1.20.1560.10">
    <property type="entry name" value="ABC transporter type 1, transmembrane domain"/>
    <property type="match status" value="1"/>
</dbReference>
<keyword evidence="6" id="KW-0547">Nucleotide-binding</keyword>
<dbReference type="SUPFAM" id="SSF90123">
    <property type="entry name" value="ABC transporter transmembrane region"/>
    <property type="match status" value="1"/>
</dbReference>
<keyword evidence="3" id="KW-1003">Cell membrane</keyword>
<evidence type="ECO:0000256" key="12">
    <source>
        <dbReference type="SAM" id="Phobius"/>
    </source>
</evidence>
<keyword evidence="5 12" id="KW-0812">Transmembrane</keyword>
<keyword evidence="7" id="KW-0067">ATP-binding</keyword>